<protein>
    <submittedName>
        <fullName evidence="2">RsiW-degrading membrane proteinase PrsW (M82 family)</fullName>
    </submittedName>
</protein>
<keyword evidence="1" id="KW-1133">Transmembrane helix</keyword>
<evidence type="ECO:0000256" key="1">
    <source>
        <dbReference type="SAM" id="Phobius"/>
    </source>
</evidence>
<feature type="transmembrane region" description="Helical" evidence="1">
    <location>
        <begin position="6"/>
        <end position="26"/>
    </location>
</feature>
<keyword evidence="3" id="KW-1185">Reference proteome</keyword>
<keyword evidence="1" id="KW-0812">Transmembrane</keyword>
<gene>
    <name evidence="2" type="ORF">F4695_002648</name>
</gene>
<sequence>MTRSNNLYFIIGALVVLVVGLGFYVYREETKPKGVEFSIGQDGVKVEEK</sequence>
<keyword evidence="1" id="KW-0472">Membrane</keyword>
<dbReference type="RefSeq" id="WP_092661949.1">
    <property type="nucleotide sequence ID" value="NZ_JACHBU010000004.1"/>
</dbReference>
<dbReference type="EMBL" id="JACHBU010000004">
    <property type="protein sequence ID" value="MBB6509291.1"/>
    <property type="molecule type" value="Genomic_DNA"/>
</dbReference>
<evidence type="ECO:0000313" key="2">
    <source>
        <dbReference type="EMBL" id="MBB6509291.1"/>
    </source>
</evidence>
<reference evidence="2 3" key="1">
    <citation type="submission" date="2020-08" db="EMBL/GenBank/DDBJ databases">
        <title>The Agave Microbiome: Exploring the role of microbial communities in plant adaptations to desert environments.</title>
        <authorList>
            <person name="Partida-Martinez L.P."/>
        </authorList>
    </citation>
    <scope>NUCLEOTIDE SEQUENCE [LARGE SCALE GENOMIC DNA]</scope>
    <source>
        <strain evidence="2 3">AS3.12</strain>
    </source>
</reference>
<dbReference type="AlphaFoldDB" id="A0A7X0JMB6"/>
<accession>A0A7X0JMB6</accession>
<name>A0A7X0JMB6_9HYPH</name>
<organism evidence="2 3">
    <name type="scientific">Rhizobium soli</name>
    <dbReference type="NCBI Taxonomy" id="424798"/>
    <lineage>
        <taxon>Bacteria</taxon>
        <taxon>Pseudomonadati</taxon>
        <taxon>Pseudomonadota</taxon>
        <taxon>Alphaproteobacteria</taxon>
        <taxon>Hyphomicrobiales</taxon>
        <taxon>Rhizobiaceae</taxon>
        <taxon>Rhizobium/Agrobacterium group</taxon>
        <taxon>Rhizobium</taxon>
    </lineage>
</organism>
<comment type="caution">
    <text evidence="2">The sequence shown here is derived from an EMBL/GenBank/DDBJ whole genome shotgun (WGS) entry which is preliminary data.</text>
</comment>
<dbReference type="Proteomes" id="UP000585437">
    <property type="component" value="Unassembled WGS sequence"/>
</dbReference>
<proteinExistence type="predicted"/>
<evidence type="ECO:0000313" key="3">
    <source>
        <dbReference type="Proteomes" id="UP000585437"/>
    </source>
</evidence>